<reference evidence="5" key="1">
    <citation type="submission" date="2025-08" db="UniProtKB">
        <authorList>
            <consortium name="RefSeq"/>
        </authorList>
    </citation>
    <scope>IDENTIFICATION</scope>
</reference>
<evidence type="ECO:0000313" key="5">
    <source>
        <dbReference type="RefSeq" id="XP_013081013.2"/>
    </source>
</evidence>
<gene>
    <name evidence="5" type="primary">LOC106066503</name>
</gene>
<sequence>MAKHQLDIFVAIATEAFDRLQRIVTTIPDINVRDSRMRTPLIASMVITDKTVLLNTVRLLLRHGSDVNAQDQHGRSALMLACVDKERLDVLDLLVKNQSCDLNLKDCDGNTALHHAVESGNAMAIRVLVSAASDKRKLNLNEINNAGLSAYKLAGRLQHVRCSRMLVKHGGSELITNDEESSTKKPSDIPNDLISVRKRSKSRAAENRTRESIQSMVNEQRAKTPYDLSARSIKAPKYFQSGKTPTEISLRPDKCLQDTSKSNEFPQQVTERRGLPKLRPKSEVLPVAAFENPPYRPFHRPLSDRRVVILSRDNLTDTTENRREPREGAFHLSLDESSQVLNLSSSNFSGYARPSTRHVSGATTLDGQRQFRLEGFPPSNEMGNSHHALRQDISPLRDFSSHEDRPRYNTRRVLTPIASAKTVYEDLRPLSPAPERVRDRLPSIASGKTLYLMTPREAQSRLY</sequence>
<dbReference type="PROSITE" id="PS50297">
    <property type="entry name" value="ANK_REP_REGION"/>
    <property type="match status" value="1"/>
</dbReference>
<feature type="repeat" description="ANK" evidence="3">
    <location>
        <begin position="36"/>
        <end position="72"/>
    </location>
</feature>
<organism evidence="4 5">
    <name type="scientific">Biomphalaria glabrata</name>
    <name type="common">Bloodfluke planorb</name>
    <name type="synonym">Freshwater snail</name>
    <dbReference type="NCBI Taxonomy" id="6526"/>
    <lineage>
        <taxon>Eukaryota</taxon>
        <taxon>Metazoa</taxon>
        <taxon>Spiralia</taxon>
        <taxon>Lophotrochozoa</taxon>
        <taxon>Mollusca</taxon>
        <taxon>Gastropoda</taxon>
        <taxon>Heterobranchia</taxon>
        <taxon>Euthyneura</taxon>
        <taxon>Panpulmonata</taxon>
        <taxon>Hygrophila</taxon>
        <taxon>Lymnaeoidea</taxon>
        <taxon>Planorbidae</taxon>
        <taxon>Biomphalaria</taxon>
    </lineage>
</organism>
<dbReference type="Gene3D" id="1.25.40.20">
    <property type="entry name" value="Ankyrin repeat-containing domain"/>
    <property type="match status" value="1"/>
</dbReference>
<keyword evidence="1" id="KW-0677">Repeat</keyword>
<dbReference type="Pfam" id="PF12796">
    <property type="entry name" value="Ank_2"/>
    <property type="match status" value="1"/>
</dbReference>
<proteinExistence type="predicted"/>
<dbReference type="Proteomes" id="UP001165740">
    <property type="component" value="Chromosome 15"/>
</dbReference>
<keyword evidence="2 3" id="KW-0040">ANK repeat</keyword>
<dbReference type="AlphaFoldDB" id="A0A9U8EBC1"/>
<dbReference type="GeneID" id="106066503"/>
<dbReference type="PROSITE" id="PS50088">
    <property type="entry name" value="ANK_REPEAT"/>
    <property type="match status" value="2"/>
</dbReference>
<evidence type="ECO:0000256" key="1">
    <source>
        <dbReference type="ARBA" id="ARBA00022737"/>
    </source>
</evidence>
<dbReference type="InterPro" id="IPR002110">
    <property type="entry name" value="Ankyrin_rpt"/>
</dbReference>
<dbReference type="SMART" id="SM00248">
    <property type="entry name" value="ANK"/>
    <property type="match status" value="3"/>
</dbReference>
<dbReference type="PANTHER" id="PTHR24201:SF15">
    <property type="entry name" value="ANKYRIN REPEAT DOMAIN-CONTAINING PROTEIN 66"/>
    <property type="match status" value="1"/>
</dbReference>
<dbReference type="KEGG" id="bgt:106066503"/>
<evidence type="ECO:0000256" key="2">
    <source>
        <dbReference type="ARBA" id="ARBA00023043"/>
    </source>
</evidence>
<name>A0A9U8EBC1_BIOGL</name>
<dbReference type="InterPro" id="IPR036770">
    <property type="entry name" value="Ankyrin_rpt-contain_sf"/>
</dbReference>
<dbReference type="SUPFAM" id="SSF48403">
    <property type="entry name" value="Ankyrin repeat"/>
    <property type="match status" value="1"/>
</dbReference>
<dbReference type="OrthoDB" id="5406014at2759"/>
<protein>
    <submittedName>
        <fullName evidence="5">Uncharacterized protein LOC106066503</fullName>
    </submittedName>
</protein>
<feature type="repeat" description="ANK" evidence="3">
    <location>
        <begin position="108"/>
        <end position="140"/>
    </location>
</feature>
<evidence type="ECO:0000313" key="4">
    <source>
        <dbReference type="Proteomes" id="UP001165740"/>
    </source>
</evidence>
<accession>A0A9U8EBC1</accession>
<dbReference type="RefSeq" id="XP_013081013.2">
    <property type="nucleotide sequence ID" value="XM_013225559.2"/>
</dbReference>
<dbReference type="PANTHER" id="PTHR24201">
    <property type="entry name" value="ANK_REP_REGION DOMAIN-CONTAINING PROTEIN"/>
    <property type="match status" value="1"/>
</dbReference>
<dbReference type="InterPro" id="IPR050776">
    <property type="entry name" value="Ank_Repeat/CDKN_Inhibitor"/>
</dbReference>
<evidence type="ECO:0000256" key="3">
    <source>
        <dbReference type="PROSITE-ProRule" id="PRU00023"/>
    </source>
</evidence>
<keyword evidence="4" id="KW-1185">Reference proteome</keyword>